<comment type="similarity">
    <text evidence="1 4">Belongs to the short-chain dehydrogenases/reductases (SDR) family.</text>
</comment>
<evidence type="ECO:0000256" key="1">
    <source>
        <dbReference type="ARBA" id="ARBA00006484"/>
    </source>
</evidence>
<evidence type="ECO:0000256" key="2">
    <source>
        <dbReference type="ARBA" id="ARBA00022857"/>
    </source>
</evidence>
<keyword evidence="6" id="KW-1185">Reference proteome</keyword>
<dbReference type="PRINTS" id="PR00080">
    <property type="entry name" value="SDRFAMILY"/>
</dbReference>
<dbReference type="Proteomes" id="UP000199103">
    <property type="component" value="Chromosome I"/>
</dbReference>
<organism evidence="5 6">
    <name type="scientific">Microlunatus soli</name>
    <dbReference type="NCBI Taxonomy" id="630515"/>
    <lineage>
        <taxon>Bacteria</taxon>
        <taxon>Bacillati</taxon>
        <taxon>Actinomycetota</taxon>
        <taxon>Actinomycetes</taxon>
        <taxon>Propionibacteriales</taxon>
        <taxon>Propionibacteriaceae</taxon>
        <taxon>Microlunatus</taxon>
    </lineage>
</organism>
<keyword evidence="2" id="KW-0521">NADP</keyword>
<dbReference type="Pfam" id="PF00106">
    <property type="entry name" value="adh_short"/>
    <property type="match status" value="1"/>
</dbReference>
<proteinExistence type="inferred from homology"/>
<reference evidence="5 6" key="1">
    <citation type="submission" date="2016-10" db="EMBL/GenBank/DDBJ databases">
        <authorList>
            <person name="de Groot N.N."/>
        </authorList>
    </citation>
    <scope>NUCLEOTIDE SEQUENCE [LARGE SCALE GENOMIC DNA]</scope>
    <source>
        <strain evidence="5 6">DSM 21800</strain>
    </source>
</reference>
<gene>
    <name evidence="5" type="ORF">SAMN04489812_2786</name>
</gene>
<sequence>MTERIKTPFGFSSTTDEVLAGVHLNGKRAIVTGGYAGLGYETARALAGAGASVTIAGRKPSAVDSAVTKIIAATGNPTVDGLVLDLADLDSVATATAEWAGPLDILINNAGVMAIPKLTPSRQGHELQFAVNFLGHFALTVGLRDALAAAPDARIVNLSSNAHLYSPPVFGDLDYNFRGYHPLAAYAEAKAAMVLFAVEADRRWAADGIRANACNPGAIATGLQQHTGGLQTPVERRKTVEQGAATSVLLAASPLLNDIGGRYFEDVAEAEVRHRAPGGFGTGVAAFALDHRYSELLFELALELIN</sequence>
<dbReference type="InterPro" id="IPR002347">
    <property type="entry name" value="SDR_fam"/>
</dbReference>
<evidence type="ECO:0000256" key="4">
    <source>
        <dbReference type="RuleBase" id="RU000363"/>
    </source>
</evidence>
<keyword evidence="3" id="KW-0560">Oxidoreductase</keyword>
<evidence type="ECO:0000256" key="3">
    <source>
        <dbReference type="ARBA" id="ARBA00023002"/>
    </source>
</evidence>
<dbReference type="GO" id="GO:0016491">
    <property type="term" value="F:oxidoreductase activity"/>
    <property type="evidence" value="ECO:0007669"/>
    <property type="project" value="UniProtKB-KW"/>
</dbReference>
<dbReference type="PANTHER" id="PTHR24320">
    <property type="entry name" value="RETINOL DEHYDROGENASE"/>
    <property type="match status" value="1"/>
</dbReference>
<dbReference type="OrthoDB" id="4577644at2"/>
<protein>
    <submittedName>
        <fullName evidence="5">NAD(P)-dependent dehydrogenase, short-chain alcohol dehydrogenase family</fullName>
    </submittedName>
</protein>
<dbReference type="InterPro" id="IPR036291">
    <property type="entry name" value="NAD(P)-bd_dom_sf"/>
</dbReference>
<dbReference type="RefSeq" id="WP_091525682.1">
    <property type="nucleotide sequence ID" value="NZ_LT629772.1"/>
</dbReference>
<dbReference type="PANTHER" id="PTHR24320:SF282">
    <property type="entry name" value="WW DOMAIN-CONTAINING OXIDOREDUCTASE"/>
    <property type="match status" value="1"/>
</dbReference>
<dbReference type="Gene3D" id="3.40.50.720">
    <property type="entry name" value="NAD(P)-binding Rossmann-like Domain"/>
    <property type="match status" value="1"/>
</dbReference>
<dbReference type="SUPFAM" id="SSF51735">
    <property type="entry name" value="NAD(P)-binding Rossmann-fold domains"/>
    <property type="match status" value="1"/>
</dbReference>
<dbReference type="EMBL" id="LT629772">
    <property type="protein sequence ID" value="SDS71809.1"/>
    <property type="molecule type" value="Genomic_DNA"/>
</dbReference>
<evidence type="ECO:0000313" key="6">
    <source>
        <dbReference type="Proteomes" id="UP000199103"/>
    </source>
</evidence>
<accession>A0A1H1UIX5</accession>
<name>A0A1H1UIX5_9ACTN</name>
<dbReference type="PRINTS" id="PR00081">
    <property type="entry name" value="GDHRDH"/>
</dbReference>
<dbReference type="STRING" id="630515.SAMN04489812_2786"/>
<dbReference type="AlphaFoldDB" id="A0A1H1UIX5"/>
<evidence type="ECO:0000313" key="5">
    <source>
        <dbReference type="EMBL" id="SDS71809.1"/>
    </source>
</evidence>